<feature type="binding site" evidence="5">
    <location>
        <begin position="48"/>
        <end position="52"/>
    </location>
    <ligand>
        <name>S-adenosyl-L-methionine</name>
        <dbReference type="ChEBI" id="CHEBI:59789"/>
    </ligand>
</feature>
<dbReference type="GO" id="GO:0008276">
    <property type="term" value="F:protein methyltransferase activity"/>
    <property type="evidence" value="ECO:0007669"/>
    <property type="project" value="InterPro"/>
</dbReference>
<dbReference type="Gene3D" id="3.40.50.150">
    <property type="entry name" value="Vaccinia Virus protein VP39"/>
    <property type="match status" value="1"/>
</dbReference>
<accession>A0A1W6JX08</accession>
<dbReference type="InterPro" id="IPR014008">
    <property type="entry name" value="Cbl_synth_MTase_CbiT"/>
</dbReference>
<dbReference type="Pfam" id="PF13847">
    <property type="entry name" value="Methyltransf_31"/>
    <property type="match status" value="1"/>
</dbReference>
<dbReference type="RefSeq" id="WP_148690559.1">
    <property type="nucleotide sequence ID" value="NZ_CP020477.1"/>
</dbReference>
<comment type="function">
    <text evidence="5">Catalyzes the methylation of C-15 in cobalt-precorrin-6B followed by the decarboxylation of C-12 to form cobalt-precorrin-7.</text>
</comment>
<proteinExistence type="inferred from homology"/>
<dbReference type="HAMAP" id="MF_00786">
    <property type="entry name" value="CbiT"/>
    <property type="match status" value="1"/>
</dbReference>
<organism evidence="7 8">
    <name type="scientific">Acidianus manzaensis</name>
    <dbReference type="NCBI Taxonomy" id="282676"/>
    <lineage>
        <taxon>Archaea</taxon>
        <taxon>Thermoproteota</taxon>
        <taxon>Thermoprotei</taxon>
        <taxon>Sulfolobales</taxon>
        <taxon>Sulfolobaceae</taxon>
        <taxon>Acidianus</taxon>
    </lineage>
</organism>
<dbReference type="PANTHER" id="PTHR43182:SF1">
    <property type="entry name" value="COBALT-PRECORRIN-7 C(5)-METHYLTRANSFERASE"/>
    <property type="match status" value="1"/>
</dbReference>
<dbReference type="NCBIfam" id="NF001556">
    <property type="entry name" value="PRK00377.1"/>
    <property type="match status" value="1"/>
</dbReference>
<keyword evidence="8" id="KW-1185">Reference proteome</keyword>
<comment type="similarity">
    <text evidence="5">Belongs to the methyltransferase superfamily. Archaeal-type CbiT family.</text>
</comment>
<evidence type="ECO:0000313" key="8">
    <source>
        <dbReference type="Proteomes" id="UP000193404"/>
    </source>
</evidence>
<dbReference type="KEGG" id="aman:B6F84_01390"/>
<dbReference type="GO" id="GO:0043776">
    <property type="term" value="F:cobalt-precorrin-6B C5-methyltransferase activity"/>
    <property type="evidence" value="ECO:0007669"/>
    <property type="project" value="RHEA"/>
</dbReference>
<evidence type="ECO:0000256" key="5">
    <source>
        <dbReference type="HAMAP-Rule" id="MF_00786"/>
    </source>
</evidence>
<dbReference type="OrthoDB" id="6027at2157"/>
<gene>
    <name evidence="5" type="primary">cbiT</name>
    <name evidence="7" type="ORF">B6F84_01390</name>
</gene>
<dbReference type="GO" id="GO:0019251">
    <property type="term" value="P:anaerobic cobalamin biosynthetic process"/>
    <property type="evidence" value="ECO:0007669"/>
    <property type="project" value="UniProtKB-UniRule"/>
</dbReference>
<evidence type="ECO:0000256" key="4">
    <source>
        <dbReference type="ARBA" id="ARBA00022691"/>
    </source>
</evidence>
<feature type="binding site" evidence="5">
    <location>
        <position position="72"/>
    </location>
    <ligand>
        <name>S-adenosyl-L-methionine</name>
        <dbReference type="ChEBI" id="CHEBI:59789"/>
    </ligand>
</feature>
<comment type="catalytic activity">
    <reaction evidence="5">
        <text>Co-precorrin-6B + S-adenosyl-L-methionine = Co-precorrin-7 + S-adenosyl-L-homocysteine + CO2</text>
        <dbReference type="Rhea" id="RHEA:36067"/>
        <dbReference type="ChEBI" id="CHEBI:16526"/>
        <dbReference type="ChEBI" id="CHEBI:57856"/>
        <dbReference type="ChEBI" id="CHEBI:59789"/>
        <dbReference type="ChEBI" id="CHEBI:70791"/>
        <dbReference type="ChEBI" id="CHEBI:72780"/>
        <dbReference type="EC" id="2.1.1.196"/>
    </reaction>
</comment>
<keyword evidence="3 5" id="KW-0808">Transferase</keyword>
<dbReference type="SUPFAM" id="SSF53335">
    <property type="entry name" value="S-adenosyl-L-methionine-dependent methyltransferases"/>
    <property type="match status" value="1"/>
</dbReference>
<protein>
    <recommendedName>
        <fullName evidence="5">Probable cobalt-precorrin-6B C(15)-methyltransferase (decarboxylating)</fullName>
        <ecNumber evidence="5">2.1.1.196</ecNumber>
    </recommendedName>
</protein>
<feature type="domain" description="Methyltransferase" evidence="6">
    <location>
        <begin position="39"/>
        <end position="145"/>
    </location>
</feature>
<evidence type="ECO:0000313" key="7">
    <source>
        <dbReference type="EMBL" id="ARM74808.1"/>
    </source>
</evidence>
<dbReference type="UniPathway" id="UPA00148">
    <property type="reaction ID" value="UER00229"/>
</dbReference>
<dbReference type="STRING" id="282676.B6F84_01390"/>
<dbReference type="GeneID" id="41589531"/>
<comment type="pathway">
    <text evidence="5">Cofactor biosynthesis; adenosylcobalamin biosynthesis; cob(II)yrinate a,c-diamide from sirohydrochlorin (anaerobic route): step 8/10.</text>
</comment>
<reference evidence="7 8" key="1">
    <citation type="submission" date="2017-03" db="EMBL/GenBank/DDBJ databases">
        <title>Sulfur activation and transportation mechanism of thermophilic Archaea Acidianus manzaensis YN-25.</title>
        <authorList>
            <person name="Ma Y."/>
            <person name="Yang Y."/>
            <person name="Xia J."/>
        </authorList>
    </citation>
    <scope>NUCLEOTIDE SEQUENCE [LARGE SCALE GENOMIC DNA]</scope>
    <source>
        <strain evidence="7 8">YN-25</strain>
    </source>
</reference>
<dbReference type="EMBL" id="CP020477">
    <property type="protein sequence ID" value="ARM74808.1"/>
    <property type="molecule type" value="Genomic_DNA"/>
</dbReference>
<sequence length="194" mass="21457">MTWNYVTPGIPDEEFVRDEKVPMTKEEIRSILVSKLRLNKGYKVVDIGSGTGSVTIELGLLVGQNGKVYSIEKDEKALNLTRKNIEKFGLKNVKVIEGEAPKALEEIDEKVHSIFIGGSENLEENIEKAKTLLLPNGRIVIDAILIETIARALSVLSDFKVEITEAIIAKGMKTSKGYAMLSRNPIFIISAEKV</sequence>
<dbReference type="PANTHER" id="PTHR43182">
    <property type="entry name" value="COBALT-PRECORRIN-6B C(15)-METHYLTRANSFERASE (DECARBOXYLATING)"/>
    <property type="match status" value="1"/>
</dbReference>
<keyword evidence="1 5" id="KW-0169">Cobalamin biosynthesis</keyword>
<dbReference type="InterPro" id="IPR025714">
    <property type="entry name" value="Methyltranfer_dom"/>
</dbReference>
<keyword evidence="4 5" id="KW-0949">S-adenosyl-L-methionine</keyword>
<dbReference type="EC" id="2.1.1.196" evidence="5"/>
<evidence type="ECO:0000256" key="1">
    <source>
        <dbReference type="ARBA" id="ARBA00022573"/>
    </source>
</evidence>
<dbReference type="NCBIfam" id="TIGR02469">
    <property type="entry name" value="CbiT"/>
    <property type="match status" value="1"/>
</dbReference>
<dbReference type="GO" id="GO:0032259">
    <property type="term" value="P:methylation"/>
    <property type="evidence" value="ECO:0007669"/>
    <property type="project" value="UniProtKB-KW"/>
</dbReference>
<dbReference type="CDD" id="cd02440">
    <property type="entry name" value="AdoMet_MTases"/>
    <property type="match status" value="1"/>
</dbReference>
<dbReference type="InterPro" id="IPR029063">
    <property type="entry name" value="SAM-dependent_MTases_sf"/>
</dbReference>
<dbReference type="InterPro" id="IPR050714">
    <property type="entry name" value="Cobalamin_biosynth_MTase"/>
</dbReference>
<keyword evidence="2 5" id="KW-0489">Methyltransferase</keyword>
<dbReference type="InterPro" id="IPR023475">
    <property type="entry name" value="CbiT"/>
</dbReference>
<feature type="binding site" evidence="5">
    <location>
        <position position="100"/>
    </location>
    <ligand>
        <name>S-adenosyl-L-methionine</name>
        <dbReference type="ChEBI" id="CHEBI:59789"/>
    </ligand>
</feature>
<evidence type="ECO:0000256" key="3">
    <source>
        <dbReference type="ARBA" id="ARBA00022679"/>
    </source>
</evidence>
<feature type="binding site" evidence="5">
    <location>
        <position position="24"/>
    </location>
    <ligand>
        <name>S-adenosyl-L-methionine</name>
        <dbReference type="ChEBI" id="CHEBI:59789"/>
    </ligand>
</feature>
<evidence type="ECO:0000256" key="2">
    <source>
        <dbReference type="ARBA" id="ARBA00022603"/>
    </source>
</evidence>
<name>A0A1W6JX08_9CREN</name>
<dbReference type="Proteomes" id="UP000193404">
    <property type="component" value="Chromosome"/>
</dbReference>
<evidence type="ECO:0000259" key="6">
    <source>
        <dbReference type="Pfam" id="PF13847"/>
    </source>
</evidence>
<dbReference type="AlphaFoldDB" id="A0A1W6JX08"/>